<evidence type="ECO:0000256" key="1">
    <source>
        <dbReference type="ARBA" id="ARBA00022527"/>
    </source>
</evidence>
<feature type="domain" description="Histidine kinase/HSP90-like ATPase" evidence="2">
    <location>
        <begin position="27"/>
        <end position="132"/>
    </location>
</feature>
<dbReference type="SUPFAM" id="SSF55874">
    <property type="entry name" value="ATPase domain of HSP90 chaperone/DNA topoisomerase II/histidine kinase"/>
    <property type="match status" value="1"/>
</dbReference>
<name>A0ABX9EC11_9PSEU</name>
<keyword evidence="1" id="KW-0723">Serine/threonine-protein kinase</keyword>
<dbReference type="InterPro" id="IPR003594">
    <property type="entry name" value="HATPase_dom"/>
</dbReference>
<accession>A0ABX9EC11</accession>
<organism evidence="3 4">
    <name type="scientific">Lentzea atacamensis</name>
    <dbReference type="NCBI Taxonomy" id="531938"/>
    <lineage>
        <taxon>Bacteria</taxon>
        <taxon>Bacillati</taxon>
        <taxon>Actinomycetota</taxon>
        <taxon>Actinomycetes</taxon>
        <taxon>Pseudonocardiales</taxon>
        <taxon>Pseudonocardiaceae</taxon>
        <taxon>Lentzea</taxon>
    </lineage>
</organism>
<dbReference type="PANTHER" id="PTHR35526">
    <property type="entry name" value="ANTI-SIGMA-F FACTOR RSBW-RELATED"/>
    <property type="match status" value="1"/>
</dbReference>
<proteinExistence type="predicted"/>
<dbReference type="PANTHER" id="PTHR35526:SF3">
    <property type="entry name" value="ANTI-SIGMA-F FACTOR RSBW"/>
    <property type="match status" value="1"/>
</dbReference>
<dbReference type="EMBL" id="QLTT01000004">
    <property type="protein sequence ID" value="RAS65861.1"/>
    <property type="molecule type" value="Genomic_DNA"/>
</dbReference>
<dbReference type="Proteomes" id="UP000248714">
    <property type="component" value="Unassembled WGS sequence"/>
</dbReference>
<keyword evidence="1" id="KW-0418">Kinase</keyword>
<dbReference type="CDD" id="cd16936">
    <property type="entry name" value="HATPase_RsbW-like"/>
    <property type="match status" value="1"/>
</dbReference>
<dbReference type="RefSeq" id="WP_112228001.1">
    <property type="nucleotide sequence ID" value="NZ_QLTT01000004.1"/>
</dbReference>
<evidence type="ECO:0000259" key="2">
    <source>
        <dbReference type="Pfam" id="PF13581"/>
    </source>
</evidence>
<keyword evidence="4" id="KW-1185">Reference proteome</keyword>
<gene>
    <name evidence="3" type="ORF">C8D87_104412</name>
</gene>
<dbReference type="InterPro" id="IPR050267">
    <property type="entry name" value="Anti-sigma-factor_SerPK"/>
</dbReference>
<keyword evidence="1" id="KW-0808">Transferase</keyword>
<evidence type="ECO:0000313" key="4">
    <source>
        <dbReference type="Proteomes" id="UP000248714"/>
    </source>
</evidence>
<protein>
    <submittedName>
        <fullName evidence="3">Anti-sigma regulatory factor (Ser/Thr protein kinase)</fullName>
    </submittedName>
</protein>
<evidence type="ECO:0000313" key="3">
    <source>
        <dbReference type="EMBL" id="RAS65861.1"/>
    </source>
</evidence>
<dbReference type="Pfam" id="PF13581">
    <property type="entry name" value="HATPase_c_2"/>
    <property type="match status" value="1"/>
</dbReference>
<dbReference type="InterPro" id="IPR036890">
    <property type="entry name" value="HATPase_C_sf"/>
</dbReference>
<reference evidence="3 4" key="1">
    <citation type="submission" date="2018-06" db="EMBL/GenBank/DDBJ databases">
        <title>Genomic Encyclopedia of Type Strains, Phase IV (KMG-IV): sequencing the most valuable type-strain genomes for metagenomic binning, comparative biology and taxonomic classification.</title>
        <authorList>
            <person name="Goeker M."/>
        </authorList>
    </citation>
    <scope>NUCLEOTIDE SEQUENCE [LARGE SCALE GENOMIC DNA]</scope>
    <source>
        <strain evidence="3 4">DSM 45479</strain>
    </source>
</reference>
<sequence length="136" mass="14964">MSIVGHSLAGGPHRRPQVLDLNDYAHDVAAVRRWTRSALSGVTADALEDILLVVNELVSNAFDHGRGPRRMRLHRSTEPCFVRVEIDDTSPDPPTLGCSRLGGNRGRGMVIVHRLAKDWGVTHSLHGKTVWAEITC</sequence>
<dbReference type="Gene3D" id="3.30.565.10">
    <property type="entry name" value="Histidine kinase-like ATPase, C-terminal domain"/>
    <property type="match status" value="1"/>
</dbReference>
<comment type="caution">
    <text evidence="3">The sequence shown here is derived from an EMBL/GenBank/DDBJ whole genome shotgun (WGS) entry which is preliminary data.</text>
</comment>